<protein>
    <submittedName>
        <fullName evidence="2">Uncharacterized protein</fullName>
    </submittedName>
</protein>
<proteinExistence type="predicted"/>
<name>A0A1Y2MD49_EPING</name>
<accession>A0A1Y2MD49</accession>
<dbReference type="OMA" id="IGWAFNC"/>
<feature type="compositionally biased region" description="Basic residues" evidence="1">
    <location>
        <begin position="40"/>
        <end position="49"/>
    </location>
</feature>
<dbReference type="InParanoid" id="A0A1Y2MD49"/>
<dbReference type="Proteomes" id="UP000193240">
    <property type="component" value="Unassembled WGS sequence"/>
</dbReference>
<reference evidence="2 3" key="1">
    <citation type="journal article" date="2017" name="Genome Announc.">
        <title>Genome sequence of the saprophytic ascomycete Epicoccum nigrum ICMP 19927 strain isolated from New Zealand.</title>
        <authorList>
            <person name="Fokin M."/>
            <person name="Fleetwood D."/>
            <person name="Weir B.S."/>
            <person name="Villas-Boas S.G."/>
        </authorList>
    </citation>
    <scope>NUCLEOTIDE SEQUENCE [LARGE SCALE GENOMIC DNA]</scope>
    <source>
        <strain evidence="2 3">ICMP 19927</strain>
    </source>
</reference>
<keyword evidence="3" id="KW-1185">Reference proteome</keyword>
<evidence type="ECO:0000313" key="3">
    <source>
        <dbReference type="Proteomes" id="UP000193240"/>
    </source>
</evidence>
<feature type="region of interest" description="Disordered" evidence="1">
    <location>
        <begin position="1"/>
        <end position="50"/>
    </location>
</feature>
<evidence type="ECO:0000256" key="1">
    <source>
        <dbReference type="SAM" id="MobiDB-lite"/>
    </source>
</evidence>
<organism evidence="2 3">
    <name type="scientific">Epicoccum nigrum</name>
    <name type="common">Soil fungus</name>
    <name type="synonym">Epicoccum purpurascens</name>
    <dbReference type="NCBI Taxonomy" id="105696"/>
    <lineage>
        <taxon>Eukaryota</taxon>
        <taxon>Fungi</taxon>
        <taxon>Dikarya</taxon>
        <taxon>Ascomycota</taxon>
        <taxon>Pezizomycotina</taxon>
        <taxon>Dothideomycetes</taxon>
        <taxon>Pleosporomycetidae</taxon>
        <taxon>Pleosporales</taxon>
        <taxon>Pleosporineae</taxon>
        <taxon>Didymellaceae</taxon>
        <taxon>Epicoccum</taxon>
    </lineage>
</organism>
<dbReference type="STRING" id="105696.A0A1Y2MD49"/>
<dbReference type="AlphaFoldDB" id="A0A1Y2MD49"/>
<evidence type="ECO:0000313" key="2">
    <source>
        <dbReference type="EMBL" id="OSS54000.1"/>
    </source>
</evidence>
<gene>
    <name evidence="2" type="ORF">B5807_01150</name>
</gene>
<sequence length="599" mass="67402">MSVAQHRGNMRRASVPAPQSKASAADEAPPSVALEAVGTRPRRAQRRPTKPAPYELANHAKAFIEGFQFANAYEFLYSLLAAGTSISTPAQPYIGFLPPPTQIALAASLIPHKFKTVSADNSKGSDAAYRYLQCLLNTIEAPAYPYIRQAFTFPADRTRRRPRGHRAATRSLSPDVDDDVDHLYCEVANEKSLWYRAEDFWHVVGWAFNCSVAYKKRWERWRLWLKIMLDLLEADWEVCVKQSQRDEFDGDDVLQQSLIWLYVSHESQAITRTTRRRMVKAIYATASAESLRDYAEVWENETTDPTDPTERAIKKQKIGNVDFETGEVADYDSDEEMKDAPQRATRAVERRLFEVATLPDLPDINNGKLTLPNAIERAGGSDAIVLRQRLLALLAQVAIKLPKHFTTLSDWFDNVVEEFRDMPTIFLSVFLPTLAVPRPVKFMFLANLLLPFVTGSLPDYFRYDPKQEHFETILLPLKAGQSFAANAKVSLILEQLFMLMIAEDGFQATDALREAMETGIQARHDAYGSGRGKKGNAGEEKQARELMEACSRRLLGMLEIVEIVAGKPPQKKMDRKKISFLSFGSGSPLSSAPSDTEED</sequence>
<dbReference type="EMBL" id="KZ107838">
    <property type="protein sequence ID" value="OSS54000.1"/>
    <property type="molecule type" value="Genomic_DNA"/>
</dbReference>